<dbReference type="RefSeq" id="WP_076813626.1">
    <property type="nucleotide sequence ID" value="NZ_MOMC01000008.1"/>
</dbReference>
<dbReference type="GO" id="GO:0046872">
    <property type="term" value="F:metal ion binding"/>
    <property type="evidence" value="ECO:0007669"/>
    <property type="project" value="InterPro"/>
</dbReference>
<gene>
    <name evidence="2" type="ORF">BL253_03990</name>
</gene>
<dbReference type="Pfam" id="PF11716">
    <property type="entry name" value="MDMPI_N"/>
    <property type="match status" value="1"/>
</dbReference>
<feature type="domain" description="Mycothiol-dependent maleylpyruvate isomerase metal-binding" evidence="1">
    <location>
        <begin position="13"/>
        <end position="137"/>
    </location>
</feature>
<dbReference type="Proteomes" id="UP000188929">
    <property type="component" value="Unassembled WGS sequence"/>
</dbReference>
<dbReference type="InterPro" id="IPR034660">
    <property type="entry name" value="DinB/YfiT-like"/>
</dbReference>
<evidence type="ECO:0000313" key="3">
    <source>
        <dbReference type="Proteomes" id="UP000188929"/>
    </source>
</evidence>
<dbReference type="InterPro" id="IPR017517">
    <property type="entry name" value="Maleyloyr_isom"/>
</dbReference>
<organism evidence="2 3">
    <name type="scientific">Pseudofrankia asymbiotica</name>
    <dbReference type="NCBI Taxonomy" id="1834516"/>
    <lineage>
        <taxon>Bacteria</taxon>
        <taxon>Bacillati</taxon>
        <taxon>Actinomycetota</taxon>
        <taxon>Actinomycetes</taxon>
        <taxon>Frankiales</taxon>
        <taxon>Frankiaceae</taxon>
        <taxon>Pseudofrankia</taxon>
    </lineage>
</organism>
<dbReference type="InterPro" id="IPR024344">
    <property type="entry name" value="MDMPI_metal-binding"/>
</dbReference>
<dbReference type="NCBIfam" id="TIGR03083">
    <property type="entry name" value="maleylpyruvate isomerase family mycothiol-dependent enzyme"/>
    <property type="match status" value="1"/>
</dbReference>
<accession>A0A1V2IK88</accession>
<protein>
    <recommendedName>
        <fullName evidence="1">Mycothiol-dependent maleylpyruvate isomerase metal-binding domain-containing protein</fullName>
    </recommendedName>
</protein>
<comment type="caution">
    <text evidence="2">The sequence shown here is derived from an EMBL/GenBank/DDBJ whole genome shotgun (WGS) entry which is preliminary data.</text>
</comment>
<proteinExistence type="predicted"/>
<evidence type="ECO:0000313" key="2">
    <source>
        <dbReference type="EMBL" id="ONH32876.1"/>
    </source>
</evidence>
<keyword evidence="3" id="KW-1185">Reference proteome</keyword>
<dbReference type="EMBL" id="MOMC01000008">
    <property type="protein sequence ID" value="ONH32876.1"/>
    <property type="molecule type" value="Genomic_DNA"/>
</dbReference>
<reference evidence="3" key="1">
    <citation type="submission" date="2016-10" db="EMBL/GenBank/DDBJ databases">
        <title>Frankia sp. NRRL B-16386 Genome sequencing.</title>
        <authorList>
            <person name="Ghodhbane-Gtari F."/>
            <person name="Swanson E."/>
            <person name="Gueddou A."/>
            <person name="Hezbri K."/>
            <person name="Ktari K."/>
            <person name="Nouioui I."/>
            <person name="Morris K."/>
            <person name="Simpson S."/>
            <person name="Abebe-Akele F."/>
            <person name="Thomas K."/>
            <person name="Gtari M."/>
            <person name="Tisa L.S."/>
        </authorList>
    </citation>
    <scope>NUCLEOTIDE SEQUENCE [LARGE SCALE GENOMIC DNA]</scope>
    <source>
        <strain evidence="3">NRRL B-16386</strain>
    </source>
</reference>
<dbReference type="STRING" id="1834516.BL253_03990"/>
<sequence>MSITLVGPFPVLAEAFDLLVAAAAAVPAGALDGPTPCADWTVAQVLLHAAADQEVWAASVGRAAMPAFNPFAPPARPAAGSVDDAVRGAVAAASGAWADVAPVGRVATPLPPFPELDVEVAAGVCALDAAVHAWDVAVATGQVPGLTDGLAERLLAAARVTAEPLRGFAYGAALPAVPGETAVGALLRFLGRDPAWSV</sequence>
<name>A0A1V2IK88_9ACTN</name>
<dbReference type="SUPFAM" id="SSF109854">
    <property type="entry name" value="DinB/YfiT-like putative metalloenzymes"/>
    <property type="match status" value="1"/>
</dbReference>
<dbReference type="Gene3D" id="1.20.120.450">
    <property type="entry name" value="dinb family like domain"/>
    <property type="match status" value="1"/>
</dbReference>
<dbReference type="AlphaFoldDB" id="A0A1V2IK88"/>
<evidence type="ECO:0000259" key="1">
    <source>
        <dbReference type="Pfam" id="PF11716"/>
    </source>
</evidence>
<dbReference type="OrthoDB" id="5185819at2"/>